<dbReference type="OrthoDB" id="9809766at2"/>
<evidence type="ECO:0000256" key="1">
    <source>
        <dbReference type="ARBA" id="ARBA00000085"/>
    </source>
</evidence>
<evidence type="ECO:0000256" key="7">
    <source>
        <dbReference type="ARBA" id="ARBA00022741"/>
    </source>
</evidence>
<dbReference type="PANTHER" id="PTHR45436">
    <property type="entry name" value="SENSOR HISTIDINE KINASE YKOH"/>
    <property type="match status" value="1"/>
</dbReference>
<evidence type="ECO:0000256" key="11">
    <source>
        <dbReference type="ARBA" id="ARBA00023012"/>
    </source>
</evidence>
<comment type="subcellular location">
    <subcellularLocation>
        <location evidence="2">Membrane</location>
        <topology evidence="2">Multi-pass membrane protein</topology>
    </subcellularLocation>
</comment>
<dbReference type="RefSeq" id="WP_126840988.1">
    <property type="nucleotide sequence ID" value="NZ_PIQH01000002.1"/>
</dbReference>
<comment type="catalytic activity">
    <reaction evidence="1">
        <text>ATP + protein L-histidine = ADP + protein N-phospho-L-histidine.</text>
        <dbReference type="EC" id="2.7.13.3"/>
    </reaction>
</comment>
<evidence type="ECO:0000256" key="3">
    <source>
        <dbReference type="ARBA" id="ARBA00012438"/>
    </source>
</evidence>
<gene>
    <name evidence="14" type="ORF">CWI84_02385</name>
</gene>
<dbReference type="Gene3D" id="1.10.287.130">
    <property type="match status" value="1"/>
</dbReference>
<dbReference type="SUPFAM" id="SSF47384">
    <property type="entry name" value="Homodimeric domain of signal transducing histidine kinase"/>
    <property type="match status" value="1"/>
</dbReference>
<keyword evidence="7" id="KW-0547">Nucleotide-binding</keyword>
<evidence type="ECO:0000256" key="5">
    <source>
        <dbReference type="ARBA" id="ARBA00022679"/>
    </source>
</evidence>
<evidence type="ECO:0000256" key="2">
    <source>
        <dbReference type="ARBA" id="ARBA00004141"/>
    </source>
</evidence>
<evidence type="ECO:0000256" key="6">
    <source>
        <dbReference type="ARBA" id="ARBA00022692"/>
    </source>
</evidence>
<dbReference type="Proteomes" id="UP000287996">
    <property type="component" value="Unassembled WGS sequence"/>
</dbReference>
<protein>
    <recommendedName>
        <fullName evidence="3">histidine kinase</fullName>
        <ecNumber evidence="3">2.7.13.3</ecNumber>
    </recommendedName>
</protein>
<reference evidence="14 15" key="1">
    <citation type="journal article" date="2011" name="Front. Microbiol.">
        <title>Genomic signatures of strain selection and enhancement in Bacillus atrophaeus var. globigii, a historical biowarfare simulant.</title>
        <authorList>
            <person name="Gibbons H.S."/>
            <person name="Broomall S.M."/>
            <person name="McNew L.A."/>
            <person name="Daligault H."/>
            <person name="Chapman C."/>
            <person name="Bruce D."/>
            <person name="Karavis M."/>
            <person name="Krepps M."/>
            <person name="McGregor P.A."/>
            <person name="Hong C."/>
            <person name="Park K.H."/>
            <person name="Akmal A."/>
            <person name="Feldman A."/>
            <person name="Lin J.S."/>
            <person name="Chang W.E."/>
            <person name="Higgs B.W."/>
            <person name="Demirev P."/>
            <person name="Lindquist J."/>
            <person name="Liem A."/>
            <person name="Fochler E."/>
            <person name="Read T.D."/>
            <person name="Tapia R."/>
            <person name="Johnson S."/>
            <person name="Bishop-Lilly K.A."/>
            <person name="Detter C."/>
            <person name="Han C."/>
            <person name="Sozhamannan S."/>
            <person name="Rosenzweig C.N."/>
            <person name="Skowronski E.W."/>
        </authorList>
    </citation>
    <scope>NUCLEOTIDE SEQUENCE [LARGE SCALE GENOMIC DNA]</scope>
    <source>
        <strain evidence="14 15">CC-PW-9</strain>
    </source>
</reference>
<dbReference type="PANTHER" id="PTHR45436:SF14">
    <property type="entry name" value="SENSOR PROTEIN QSEC"/>
    <property type="match status" value="1"/>
</dbReference>
<dbReference type="InterPro" id="IPR050428">
    <property type="entry name" value="TCS_sensor_his_kinase"/>
</dbReference>
<dbReference type="GO" id="GO:0005886">
    <property type="term" value="C:plasma membrane"/>
    <property type="evidence" value="ECO:0007669"/>
    <property type="project" value="TreeGrafter"/>
</dbReference>
<evidence type="ECO:0000256" key="10">
    <source>
        <dbReference type="ARBA" id="ARBA00022989"/>
    </source>
</evidence>
<keyword evidence="12" id="KW-0472">Membrane</keyword>
<dbReference type="CDD" id="cd00075">
    <property type="entry name" value="HATPase"/>
    <property type="match status" value="1"/>
</dbReference>
<keyword evidence="11" id="KW-0902">Two-component regulatory system</keyword>
<keyword evidence="5" id="KW-0808">Transferase</keyword>
<dbReference type="Gene3D" id="3.30.565.10">
    <property type="entry name" value="Histidine kinase-like ATPase, C-terminal domain"/>
    <property type="match status" value="1"/>
</dbReference>
<dbReference type="InterPro" id="IPR003661">
    <property type="entry name" value="HisK_dim/P_dom"/>
</dbReference>
<feature type="domain" description="Histidine kinase" evidence="13">
    <location>
        <begin position="261"/>
        <end position="472"/>
    </location>
</feature>
<evidence type="ECO:0000256" key="9">
    <source>
        <dbReference type="ARBA" id="ARBA00022840"/>
    </source>
</evidence>
<dbReference type="SMART" id="SM00388">
    <property type="entry name" value="HisKA"/>
    <property type="match status" value="1"/>
</dbReference>
<name>A0A432ZSZ3_9GAMM</name>
<accession>A0A432ZSZ3</accession>
<dbReference type="EC" id="2.7.13.3" evidence="3"/>
<dbReference type="SUPFAM" id="SSF55874">
    <property type="entry name" value="ATPase domain of HSP90 chaperone/DNA topoisomerase II/histidine kinase"/>
    <property type="match status" value="1"/>
</dbReference>
<organism evidence="14 15">
    <name type="scientific">Idiomarina tyrosinivorans</name>
    <dbReference type="NCBI Taxonomy" id="1445662"/>
    <lineage>
        <taxon>Bacteria</taxon>
        <taxon>Pseudomonadati</taxon>
        <taxon>Pseudomonadota</taxon>
        <taxon>Gammaproteobacteria</taxon>
        <taxon>Alteromonadales</taxon>
        <taxon>Idiomarinaceae</taxon>
        <taxon>Idiomarina</taxon>
    </lineage>
</organism>
<evidence type="ECO:0000313" key="14">
    <source>
        <dbReference type="EMBL" id="RUO80982.1"/>
    </source>
</evidence>
<keyword evidence="8 14" id="KW-0418">Kinase</keyword>
<dbReference type="InterPro" id="IPR003594">
    <property type="entry name" value="HATPase_dom"/>
</dbReference>
<sequence length="472" mass="53797">MTFRSIRFLLLISVNLVVIIVLGLTAWRSYRNTLHELDELFDAELAQITRFIQSMVQNDQFLHDLEHVKVIKIPEVIKEIEAEEELEDYEDDSESERHTEGHRYETKIAFQVWTADKKLVMASENALDTALAKMTEGYQETYINGFQWIAFAHYDEQTNYWIFAGQREDVRNELSGYLADDQLYPILLTWVPISIAVFFLVNLTLRPINEFVEQLTRRKADQLTPIQGKLPREIEPIRKATNELFARVNTYIERENRFIADASHELRTPLAGLSIHADNLLEADNLEQTQTSAQAIRRVVRRMTHLVNQLLSMARVDRQQQLSLEAKAIAIEPIVTQVIAQLPADCVERVQWNIAIEKSAKVLGNDTLIYALLRNLIENAVKFSPENGEINVSTTANQDTLELTVRNAGAQLSADDLRRLGERFYRSSTSQQTEGAGLGLSIVQRIVELHQATISYASPATGGLSVTITFKQ</sequence>
<evidence type="ECO:0000259" key="13">
    <source>
        <dbReference type="PROSITE" id="PS50109"/>
    </source>
</evidence>
<comment type="caution">
    <text evidence="14">The sequence shown here is derived from an EMBL/GenBank/DDBJ whole genome shotgun (WGS) entry which is preliminary data.</text>
</comment>
<dbReference type="EMBL" id="PIQH01000002">
    <property type="protein sequence ID" value="RUO80982.1"/>
    <property type="molecule type" value="Genomic_DNA"/>
</dbReference>
<keyword evidence="4" id="KW-0597">Phosphoprotein</keyword>
<dbReference type="InterPro" id="IPR005467">
    <property type="entry name" value="His_kinase_dom"/>
</dbReference>
<keyword evidence="6 12" id="KW-0812">Transmembrane</keyword>
<evidence type="ECO:0000256" key="4">
    <source>
        <dbReference type="ARBA" id="ARBA00022553"/>
    </source>
</evidence>
<dbReference type="InterPro" id="IPR036097">
    <property type="entry name" value="HisK_dim/P_sf"/>
</dbReference>
<keyword evidence="9" id="KW-0067">ATP-binding</keyword>
<evidence type="ECO:0000256" key="8">
    <source>
        <dbReference type="ARBA" id="ARBA00022777"/>
    </source>
</evidence>
<dbReference type="Pfam" id="PF02518">
    <property type="entry name" value="HATPase_c"/>
    <property type="match status" value="1"/>
</dbReference>
<dbReference type="CDD" id="cd00082">
    <property type="entry name" value="HisKA"/>
    <property type="match status" value="1"/>
</dbReference>
<dbReference type="GO" id="GO:0005524">
    <property type="term" value="F:ATP binding"/>
    <property type="evidence" value="ECO:0007669"/>
    <property type="project" value="UniProtKB-KW"/>
</dbReference>
<dbReference type="PROSITE" id="PS50109">
    <property type="entry name" value="HIS_KIN"/>
    <property type="match status" value="1"/>
</dbReference>
<keyword evidence="15" id="KW-1185">Reference proteome</keyword>
<dbReference type="InterPro" id="IPR036890">
    <property type="entry name" value="HATPase_C_sf"/>
</dbReference>
<evidence type="ECO:0000256" key="12">
    <source>
        <dbReference type="SAM" id="Phobius"/>
    </source>
</evidence>
<feature type="transmembrane region" description="Helical" evidence="12">
    <location>
        <begin position="6"/>
        <end position="27"/>
    </location>
</feature>
<keyword evidence="10 12" id="KW-1133">Transmembrane helix</keyword>
<dbReference type="SMART" id="SM00387">
    <property type="entry name" value="HATPase_c"/>
    <property type="match status" value="1"/>
</dbReference>
<dbReference type="GO" id="GO:0000155">
    <property type="term" value="F:phosphorelay sensor kinase activity"/>
    <property type="evidence" value="ECO:0007669"/>
    <property type="project" value="InterPro"/>
</dbReference>
<dbReference type="Pfam" id="PF00512">
    <property type="entry name" value="HisKA"/>
    <property type="match status" value="1"/>
</dbReference>
<evidence type="ECO:0000313" key="15">
    <source>
        <dbReference type="Proteomes" id="UP000287996"/>
    </source>
</evidence>
<proteinExistence type="predicted"/>
<dbReference type="AlphaFoldDB" id="A0A432ZSZ3"/>